<dbReference type="AntiFam" id="ANF00095">
    <property type="entry name" value="Shadow ORF (opposite ABC transporters)"/>
</dbReference>
<organism evidence="1">
    <name type="scientific">bioreactor metagenome</name>
    <dbReference type="NCBI Taxonomy" id="1076179"/>
    <lineage>
        <taxon>unclassified sequences</taxon>
        <taxon>metagenomes</taxon>
        <taxon>ecological metagenomes</taxon>
    </lineage>
</organism>
<dbReference type="EMBL" id="VSSQ01071023">
    <property type="protein sequence ID" value="MPN22722.1"/>
    <property type="molecule type" value="Genomic_DNA"/>
</dbReference>
<accession>A0A645G9R7</accession>
<reference evidence="1" key="1">
    <citation type="submission" date="2019-08" db="EMBL/GenBank/DDBJ databases">
        <authorList>
            <person name="Kucharzyk K."/>
            <person name="Murdoch R.W."/>
            <person name="Higgins S."/>
            <person name="Loffler F."/>
        </authorList>
    </citation>
    <scope>NUCLEOTIDE SEQUENCE</scope>
</reference>
<proteinExistence type="predicted"/>
<comment type="caution">
    <text evidence="1">The sequence shown here is derived from an EMBL/GenBank/DDBJ whole genome shotgun (WGS) entry which is preliminary data.</text>
</comment>
<dbReference type="AntiFam" id="ANF00142">
    <property type="entry name" value="Shadow ORF (opposite yadG)"/>
</dbReference>
<gene>
    <name evidence="1" type="ORF">SDC9_170105</name>
</gene>
<protein>
    <submittedName>
        <fullName evidence="1">Uncharacterized protein</fullName>
    </submittedName>
</protein>
<dbReference type="AlphaFoldDB" id="A0A645G9R7"/>
<sequence length="232" mass="25945">MGDHNDGHAQLFLEFLHQLEYLRLNGHIQGCGWFISDEDIRFTGQRHGNHHALTHAAGELVRVLLQALMRLIDADQLQHLKRAVSGLLPVAVGVKPDSLRQLVFHRVDGVQACHRVLENDRNLRAANLAHLLGRHLDNVLVLEHNAALGDAAGVIEDAQDGVGCYRLAGARLAHQPQHLAAIQIKADAVDGLYFTRFSGKNSMQVLYLQQRFRHIISSAWDQRHRAAHRPEG</sequence>
<name>A0A645G9R7_9ZZZZ</name>
<evidence type="ECO:0000313" key="1">
    <source>
        <dbReference type="EMBL" id="MPN22722.1"/>
    </source>
</evidence>